<comment type="pathway">
    <text evidence="8">Amino-sugar metabolism; N-acetylneuraminate degradation; D-fructose 6-phosphate from N-acetylneuraminate: step 4/5.</text>
</comment>
<feature type="binding site" evidence="11">
    <location>
        <begin position="306"/>
        <end position="308"/>
    </location>
    <ligand>
        <name>substrate</name>
    </ligand>
</feature>
<evidence type="ECO:0000256" key="1">
    <source>
        <dbReference type="ARBA" id="ARBA00010716"/>
    </source>
</evidence>
<dbReference type="Pfam" id="PF01979">
    <property type="entry name" value="Amidohydro_1"/>
    <property type="match status" value="1"/>
</dbReference>
<dbReference type="SUPFAM" id="SSF51338">
    <property type="entry name" value="Composite domain of metallo-dependent hydrolases"/>
    <property type="match status" value="1"/>
</dbReference>
<evidence type="ECO:0000256" key="12">
    <source>
        <dbReference type="PIRSR" id="PIRSR038994-3"/>
    </source>
</evidence>
<evidence type="ECO:0000256" key="6">
    <source>
        <dbReference type="ARBA" id="ARBA00023277"/>
    </source>
</evidence>
<dbReference type="RefSeq" id="WP_213111222.1">
    <property type="nucleotide sequence ID" value="NZ_JAGYPJ010000001.1"/>
</dbReference>
<sequence length="382" mass="41543">METQVIINATIYPGGTDLPIQNGFIRFAEKIIQIGEMDSYEKQAGEIVTDAVGKVIIPGMIDIHIHGGYGVDTMDADPDKMQYLSEKLLSEGVTSFFATTITQEHENISNALKAVKIAMDQGASIEGVHLEGPFINVKRAGAQPPEYIIDPDIELFLKWHGESGEQIKLVTYAPELQGGKEFEQVMVGRGIVPSVGHSDAVRDELLHSSATHATHLYNGMRGLHHREAGVAGHALLKEDLQVEIIADGIHITPDMIDLAYRIKGAEKISLISDAMMAKGMVPGEYDLGGQKVIVHDGEARLENGSLAGSVLRMDDAFRNIMKFTGCSISEAVQMTSSNQAREFGLKQKGLLAPEKDADIVIMNEDLEVEKTYRLGVGHEIGG</sequence>
<keyword evidence="6 9" id="KW-0119">Carbohydrate metabolism</keyword>
<dbReference type="InterPro" id="IPR006680">
    <property type="entry name" value="Amidohydro-rel"/>
</dbReference>
<feature type="active site" description="Proton donor/acceptor" evidence="10">
    <location>
        <position position="273"/>
    </location>
</feature>
<feature type="binding site" evidence="11">
    <location>
        <begin position="218"/>
        <end position="219"/>
    </location>
    <ligand>
        <name>substrate</name>
    </ligand>
</feature>
<organism evidence="14 15">
    <name type="scientific">Lederbergia citrisecunda</name>
    <dbReference type="NCBI Taxonomy" id="2833583"/>
    <lineage>
        <taxon>Bacteria</taxon>
        <taxon>Bacillati</taxon>
        <taxon>Bacillota</taxon>
        <taxon>Bacilli</taxon>
        <taxon>Bacillales</taxon>
        <taxon>Bacillaceae</taxon>
        <taxon>Lederbergia</taxon>
    </lineage>
</organism>
<name>A0A942TPU0_9BACI</name>
<keyword evidence="15" id="KW-1185">Reference proteome</keyword>
<dbReference type="FunFam" id="3.20.20.140:FF:000004">
    <property type="entry name" value="N-acetylglucosamine-6-phosphate deacetylase"/>
    <property type="match status" value="1"/>
</dbReference>
<evidence type="ECO:0000256" key="3">
    <source>
        <dbReference type="ARBA" id="ARBA00018029"/>
    </source>
</evidence>
<comment type="cofactor">
    <cofactor evidence="12">
        <name>a divalent metal cation</name>
        <dbReference type="ChEBI" id="CHEBI:60240"/>
    </cofactor>
    <text evidence="12">Binds 1 divalent metal cation per subunit.</text>
</comment>
<keyword evidence="5 9" id="KW-0378">Hydrolase</keyword>
<dbReference type="PIRSF" id="PIRSF038994">
    <property type="entry name" value="NagA"/>
    <property type="match status" value="1"/>
</dbReference>
<feature type="binding site" evidence="12">
    <location>
        <position position="197"/>
    </location>
    <ligand>
        <name>Zn(2+)</name>
        <dbReference type="ChEBI" id="CHEBI:29105"/>
    </ligand>
</feature>
<feature type="domain" description="Amidohydrolase-related" evidence="13">
    <location>
        <begin position="55"/>
        <end position="373"/>
    </location>
</feature>
<evidence type="ECO:0000313" key="14">
    <source>
        <dbReference type="EMBL" id="MBS4200667.1"/>
    </source>
</evidence>
<evidence type="ECO:0000259" key="13">
    <source>
        <dbReference type="Pfam" id="PF01979"/>
    </source>
</evidence>
<feature type="binding site" evidence="12">
    <location>
        <position position="131"/>
    </location>
    <ligand>
        <name>Zn(2+)</name>
        <dbReference type="ChEBI" id="CHEBI:29105"/>
    </ligand>
</feature>
<dbReference type="InterPro" id="IPR011059">
    <property type="entry name" value="Metal-dep_hydrolase_composite"/>
</dbReference>
<dbReference type="GO" id="GO:0008448">
    <property type="term" value="F:N-acetylglucosamine-6-phosphate deacetylase activity"/>
    <property type="evidence" value="ECO:0007669"/>
    <property type="project" value="UniProtKB-EC"/>
</dbReference>
<dbReference type="SUPFAM" id="SSF51556">
    <property type="entry name" value="Metallo-dependent hydrolases"/>
    <property type="match status" value="1"/>
</dbReference>
<comment type="similarity">
    <text evidence="1 9">Belongs to the metallo-dependent hydrolases superfamily. NagA family.</text>
</comment>
<dbReference type="Proteomes" id="UP000682713">
    <property type="component" value="Unassembled WGS sequence"/>
</dbReference>
<gene>
    <name evidence="14" type="primary">nagA</name>
    <name evidence="14" type="ORF">KHA93_13595</name>
</gene>
<evidence type="ECO:0000256" key="9">
    <source>
        <dbReference type="PIRNR" id="PIRNR038994"/>
    </source>
</evidence>
<evidence type="ECO:0000256" key="5">
    <source>
        <dbReference type="ARBA" id="ARBA00022801"/>
    </source>
</evidence>
<comment type="caution">
    <text evidence="14">The sequence shown here is derived from an EMBL/GenBank/DDBJ whole genome shotgun (WGS) entry which is preliminary data.</text>
</comment>
<feature type="binding site" evidence="11">
    <location>
        <position position="142"/>
    </location>
    <ligand>
        <name>substrate</name>
    </ligand>
</feature>
<evidence type="ECO:0000313" key="15">
    <source>
        <dbReference type="Proteomes" id="UP000682713"/>
    </source>
</evidence>
<evidence type="ECO:0000256" key="8">
    <source>
        <dbReference type="ARBA" id="ARBA00060590"/>
    </source>
</evidence>
<dbReference type="InterPro" id="IPR032466">
    <property type="entry name" value="Metal_Hydrolase"/>
</dbReference>
<feature type="binding site" evidence="12">
    <location>
        <position position="215"/>
    </location>
    <ligand>
        <name>Zn(2+)</name>
        <dbReference type="ChEBI" id="CHEBI:29105"/>
    </ligand>
</feature>
<evidence type="ECO:0000256" key="10">
    <source>
        <dbReference type="PIRSR" id="PIRSR038994-1"/>
    </source>
</evidence>
<dbReference type="PANTHER" id="PTHR11113">
    <property type="entry name" value="N-ACETYLGLUCOSAMINE-6-PHOSPHATE DEACETYLASE"/>
    <property type="match status" value="1"/>
</dbReference>
<dbReference type="InterPro" id="IPR003764">
    <property type="entry name" value="GlcNAc_6-P_deAcase"/>
</dbReference>
<accession>A0A942TPU0</accession>
<dbReference type="Gene3D" id="2.30.40.10">
    <property type="entry name" value="Urease, subunit C, domain 1"/>
    <property type="match status" value="1"/>
</dbReference>
<protein>
    <recommendedName>
        <fullName evidence="3">N-acetylglucosamine-6-phosphate deacetylase</fullName>
        <ecNumber evidence="2">3.5.1.25</ecNumber>
    </recommendedName>
</protein>
<evidence type="ECO:0000256" key="7">
    <source>
        <dbReference type="ARBA" id="ARBA00047647"/>
    </source>
</evidence>
<dbReference type="AlphaFoldDB" id="A0A942TPU0"/>
<evidence type="ECO:0000256" key="2">
    <source>
        <dbReference type="ARBA" id="ARBA00011899"/>
    </source>
</evidence>
<dbReference type="EMBL" id="JAGYPJ010000001">
    <property type="protein sequence ID" value="MBS4200667.1"/>
    <property type="molecule type" value="Genomic_DNA"/>
</dbReference>
<dbReference type="GO" id="GO:0006046">
    <property type="term" value="P:N-acetylglucosamine catabolic process"/>
    <property type="evidence" value="ECO:0007669"/>
    <property type="project" value="TreeGrafter"/>
</dbReference>
<dbReference type="CDD" id="cd00854">
    <property type="entry name" value="NagA"/>
    <property type="match status" value="1"/>
</dbReference>
<evidence type="ECO:0000256" key="11">
    <source>
        <dbReference type="PIRSR" id="PIRSR038994-2"/>
    </source>
</evidence>
<feature type="binding site" evidence="11">
    <location>
        <position position="226"/>
    </location>
    <ligand>
        <name>substrate</name>
    </ligand>
</feature>
<dbReference type="NCBIfam" id="TIGR00221">
    <property type="entry name" value="nagA"/>
    <property type="match status" value="1"/>
</dbReference>
<keyword evidence="4 12" id="KW-0479">Metal-binding</keyword>
<dbReference type="Gene3D" id="3.20.20.140">
    <property type="entry name" value="Metal-dependent hydrolases"/>
    <property type="match status" value="1"/>
</dbReference>
<comment type="catalytic activity">
    <reaction evidence="7">
        <text>N-acetyl-D-glucosamine 6-phosphate + H2O = D-glucosamine 6-phosphate + acetate</text>
        <dbReference type="Rhea" id="RHEA:22936"/>
        <dbReference type="ChEBI" id="CHEBI:15377"/>
        <dbReference type="ChEBI" id="CHEBI:30089"/>
        <dbReference type="ChEBI" id="CHEBI:57513"/>
        <dbReference type="ChEBI" id="CHEBI:58725"/>
        <dbReference type="EC" id="3.5.1.25"/>
    </reaction>
</comment>
<dbReference type="GO" id="GO:0046872">
    <property type="term" value="F:metal ion binding"/>
    <property type="evidence" value="ECO:0007669"/>
    <property type="project" value="UniProtKB-KW"/>
</dbReference>
<proteinExistence type="inferred from homology"/>
<evidence type="ECO:0000256" key="4">
    <source>
        <dbReference type="ARBA" id="ARBA00022723"/>
    </source>
</evidence>
<feature type="binding site" evidence="11">
    <location>
        <position position="250"/>
    </location>
    <ligand>
        <name>substrate</name>
    </ligand>
</feature>
<reference evidence="14 15" key="1">
    <citation type="submission" date="2021-05" db="EMBL/GenBank/DDBJ databases">
        <title>Novel Bacillus species.</title>
        <authorList>
            <person name="Liu G."/>
        </authorList>
    </citation>
    <scope>NUCLEOTIDE SEQUENCE [LARGE SCALE GENOMIC DNA]</scope>
    <source>
        <strain evidence="14 15">FJAT-49732</strain>
    </source>
</reference>
<dbReference type="EC" id="3.5.1.25" evidence="2"/>
<dbReference type="PANTHER" id="PTHR11113:SF14">
    <property type="entry name" value="N-ACETYLGLUCOSAMINE-6-PHOSPHATE DEACETYLASE"/>
    <property type="match status" value="1"/>
</dbReference>